<accession>A0AA38RF70</accession>
<dbReference type="PROSITE" id="PS01360">
    <property type="entry name" value="ZF_MYND_1"/>
    <property type="match status" value="1"/>
</dbReference>
<evidence type="ECO:0000313" key="8">
    <source>
        <dbReference type="Proteomes" id="UP001174694"/>
    </source>
</evidence>
<keyword evidence="2 4" id="KW-0863">Zinc-finger</keyword>
<dbReference type="PROSITE" id="PS50865">
    <property type="entry name" value="ZF_MYND_2"/>
    <property type="match status" value="1"/>
</dbReference>
<evidence type="ECO:0000256" key="3">
    <source>
        <dbReference type="ARBA" id="ARBA00022833"/>
    </source>
</evidence>
<evidence type="ECO:0000313" key="7">
    <source>
        <dbReference type="EMBL" id="KAJ9144617.1"/>
    </source>
</evidence>
<evidence type="ECO:0000259" key="6">
    <source>
        <dbReference type="PROSITE" id="PS50865"/>
    </source>
</evidence>
<reference evidence="7" key="1">
    <citation type="submission" date="2022-07" db="EMBL/GenBank/DDBJ databases">
        <title>Fungi with potential for degradation of polypropylene.</title>
        <authorList>
            <person name="Gostincar C."/>
        </authorList>
    </citation>
    <scope>NUCLEOTIDE SEQUENCE</scope>
    <source>
        <strain evidence="7">EXF-13308</strain>
    </source>
</reference>
<dbReference type="Gene3D" id="6.10.140.2220">
    <property type="match status" value="1"/>
</dbReference>
<sequence>MDADNSDDSDKRSRFQGLVNELIESCGHDTIVDNLCISCDEIGTSKCSGCNMANYCSPECQKKDWPVHKPMCKNWREFCKFERPSNHHYRAILLPTSQAQPVFVWLDSKQEVVHLGPVTFSLRKRGTGNIMNGAIPYRRIGHGLNMHTKVPLWERGVGEDFNQCVAAMLKPGLGRSWYGDIIIHAFQYEHREDGRTLLLHDILSQEPIDASMRDYRCAVDYFKACFRNSCVVDPESFPSTEETLPGVKIDCAGDYKRYKYFKLPAGTRPDLAADEGYMQPVIVRRKSAATRQFISAWASILGLRWVVRRDDNCMDWIENQDDVRAVHPARYEVMEFMDNPRAQFVSVFHAKLQVENKKADGTADSADDVVEKKTIITRPSDMGTVIVMHERGAQLHPLHIVAFNRFTKAMFDREKNHALSNVDARGFNAKGFEAYWKGFKRTCKLPGFEAMIADVPSPYEFENDATGPPLFREAEMTAGTGKVQDAQDDESDSSESEDEA</sequence>
<dbReference type="AlphaFoldDB" id="A0AA38RF70"/>
<keyword evidence="1" id="KW-0479">Metal-binding</keyword>
<dbReference type="Proteomes" id="UP001174694">
    <property type="component" value="Unassembled WGS sequence"/>
</dbReference>
<evidence type="ECO:0000256" key="4">
    <source>
        <dbReference type="PROSITE-ProRule" id="PRU00134"/>
    </source>
</evidence>
<keyword evidence="3" id="KW-0862">Zinc</keyword>
<organism evidence="7 8">
    <name type="scientific">Pleurostoma richardsiae</name>
    <dbReference type="NCBI Taxonomy" id="41990"/>
    <lineage>
        <taxon>Eukaryota</taxon>
        <taxon>Fungi</taxon>
        <taxon>Dikarya</taxon>
        <taxon>Ascomycota</taxon>
        <taxon>Pezizomycotina</taxon>
        <taxon>Sordariomycetes</taxon>
        <taxon>Sordariomycetidae</taxon>
        <taxon>Calosphaeriales</taxon>
        <taxon>Pleurostomataceae</taxon>
        <taxon>Pleurostoma</taxon>
    </lineage>
</organism>
<feature type="compositionally biased region" description="Acidic residues" evidence="5">
    <location>
        <begin position="486"/>
        <end position="500"/>
    </location>
</feature>
<dbReference type="InterPro" id="IPR002893">
    <property type="entry name" value="Znf_MYND"/>
</dbReference>
<proteinExistence type="predicted"/>
<dbReference type="Pfam" id="PF01753">
    <property type="entry name" value="zf-MYND"/>
    <property type="match status" value="1"/>
</dbReference>
<feature type="domain" description="MYND-type" evidence="6">
    <location>
        <begin position="36"/>
        <end position="72"/>
    </location>
</feature>
<dbReference type="SUPFAM" id="SSF144232">
    <property type="entry name" value="HIT/MYND zinc finger-like"/>
    <property type="match status" value="1"/>
</dbReference>
<gene>
    <name evidence="7" type="ORF">NKR23_g5966</name>
</gene>
<keyword evidence="8" id="KW-1185">Reference proteome</keyword>
<evidence type="ECO:0000256" key="2">
    <source>
        <dbReference type="ARBA" id="ARBA00022771"/>
    </source>
</evidence>
<name>A0AA38RF70_9PEZI</name>
<evidence type="ECO:0000256" key="5">
    <source>
        <dbReference type="SAM" id="MobiDB-lite"/>
    </source>
</evidence>
<protein>
    <recommendedName>
        <fullName evidence="6">MYND-type domain-containing protein</fullName>
    </recommendedName>
</protein>
<dbReference type="GO" id="GO:0008270">
    <property type="term" value="F:zinc ion binding"/>
    <property type="evidence" value="ECO:0007669"/>
    <property type="project" value="UniProtKB-KW"/>
</dbReference>
<feature type="region of interest" description="Disordered" evidence="5">
    <location>
        <begin position="463"/>
        <end position="500"/>
    </location>
</feature>
<dbReference type="EMBL" id="JANBVO010000016">
    <property type="protein sequence ID" value="KAJ9144617.1"/>
    <property type="molecule type" value="Genomic_DNA"/>
</dbReference>
<comment type="caution">
    <text evidence="7">The sequence shown here is derived from an EMBL/GenBank/DDBJ whole genome shotgun (WGS) entry which is preliminary data.</text>
</comment>
<evidence type="ECO:0000256" key="1">
    <source>
        <dbReference type="ARBA" id="ARBA00022723"/>
    </source>
</evidence>